<gene>
    <name evidence="1" type="ORF">FJY68_11760</name>
</gene>
<organism evidence="1 2">
    <name type="scientific">candidate division WOR-3 bacterium</name>
    <dbReference type="NCBI Taxonomy" id="2052148"/>
    <lineage>
        <taxon>Bacteria</taxon>
        <taxon>Bacteria division WOR-3</taxon>
    </lineage>
</organism>
<comment type="caution">
    <text evidence="1">The sequence shown here is derived from an EMBL/GenBank/DDBJ whole genome shotgun (WGS) entry which is preliminary data.</text>
</comment>
<protein>
    <submittedName>
        <fullName evidence="1">DUF3467 domain-containing protein</fullName>
    </submittedName>
</protein>
<dbReference type="EMBL" id="VGIR01000095">
    <property type="protein sequence ID" value="MBM3332503.1"/>
    <property type="molecule type" value="Genomic_DNA"/>
</dbReference>
<dbReference type="InterPro" id="IPR021857">
    <property type="entry name" value="DUF3467"/>
</dbReference>
<proteinExistence type="predicted"/>
<evidence type="ECO:0000313" key="1">
    <source>
        <dbReference type="EMBL" id="MBM3332503.1"/>
    </source>
</evidence>
<accession>A0A938BUZ2</accession>
<dbReference type="AlphaFoldDB" id="A0A938BUZ2"/>
<evidence type="ECO:0000313" key="2">
    <source>
        <dbReference type="Proteomes" id="UP000779900"/>
    </source>
</evidence>
<dbReference type="Proteomes" id="UP000779900">
    <property type="component" value="Unassembled WGS sequence"/>
</dbReference>
<dbReference type="Pfam" id="PF11950">
    <property type="entry name" value="DUF3467"/>
    <property type="match status" value="1"/>
</dbReference>
<reference evidence="1" key="1">
    <citation type="submission" date="2019-03" db="EMBL/GenBank/DDBJ databases">
        <title>Lake Tanganyika Metagenome-Assembled Genomes (MAGs).</title>
        <authorList>
            <person name="Tran P."/>
        </authorList>
    </citation>
    <scope>NUCLEOTIDE SEQUENCE</scope>
    <source>
        <strain evidence="1">K_DeepCast_150m_m2_040</strain>
    </source>
</reference>
<sequence>MPQEENRPTPQGPPVQIEIGEKESEGVYSNFVLIAHSPSEFIIDFARILPGLPKAKVFSRIVMTPQHSLLLHNALADNIKKYEDRFGKIKLHGKEEDIARSMGF</sequence>
<name>A0A938BUZ2_UNCW3</name>